<evidence type="ECO:0000256" key="4">
    <source>
        <dbReference type="ARBA" id="ARBA00022989"/>
    </source>
</evidence>
<dbReference type="OrthoDB" id="5979286at2759"/>
<feature type="region of interest" description="Disordered" evidence="6">
    <location>
        <begin position="1563"/>
        <end position="1595"/>
    </location>
</feature>
<keyword evidence="4 7" id="KW-1133">Transmembrane helix</keyword>
<dbReference type="Proteomes" id="UP000751190">
    <property type="component" value="Unassembled WGS sequence"/>
</dbReference>
<comment type="subcellular location">
    <subcellularLocation>
        <location evidence="1">Membrane</location>
        <topology evidence="1">Multi-pass membrane protein</topology>
    </subcellularLocation>
</comment>
<evidence type="ECO:0000256" key="5">
    <source>
        <dbReference type="ARBA" id="ARBA00023136"/>
    </source>
</evidence>
<comment type="caution">
    <text evidence="9">The sequence shown here is derived from an EMBL/GenBank/DDBJ whole genome shotgun (WGS) entry which is preliminary data.</text>
</comment>
<keyword evidence="5 7" id="KW-0472">Membrane</keyword>
<feature type="transmembrane region" description="Helical" evidence="7">
    <location>
        <begin position="161"/>
        <end position="183"/>
    </location>
</feature>
<feature type="domain" description="Pecanex C-terminal" evidence="8">
    <location>
        <begin position="1031"/>
        <end position="1156"/>
    </location>
</feature>
<feature type="region of interest" description="Disordered" evidence="6">
    <location>
        <begin position="1199"/>
        <end position="1245"/>
    </location>
</feature>
<name>A0A8J5XTB9_DIALT</name>
<dbReference type="GO" id="GO:0016020">
    <property type="term" value="C:membrane"/>
    <property type="evidence" value="ECO:0007669"/>
    <property type="project" value="UniProtKB-SubCell"/>
</dbReference>
<evidence type="ECO:0000256" key="1">
    <source>
        <dbReference type="ARBA" id="ARBA00004141"/>
    </source>
</evidence>
<feature type="region of interest" description="Disordered" evidence="6">
    <location>
        <begin position="754"/>
        <end position="795"/>
    </location>
</feature>
<dbReference type="EMBL" id="JAGTXO010000008">
    <property type="protein sequence ID" value="KAG8466174.1"/>
    <property type="molecule type" value="Genomic_DNA"/>
</dbReference>
<feature type="transmembrane region" description="Helical" evidence="7">
    <location>
        <begin position="217"/>
        <end position="244"/>
    </location>
</feature>
<evidence type="ECO:0000313" key="9">
    <source>
        <dbReference type="EMBL" id="KAG8466174.1"/>
    </source>
</evidence>
<feature type="compositionally biased region" description="Low complexity" evidence="6">
    <location>
        <begin position="1280"/>
        <end position="1310"/>
    </location>
</feature>
<comment type="similarity">
    <text evidence="2">Belongs to the pecanex family.</text>
</comment>
<evidence type="ECO:0000256" key="3">
    <source>
        <dbReference type="ARBA" id="ARBA00022692"/>
    </source>
</evidence>
<keyword evidence="10" id="KW-1185">Reference proteome</keyword>
<feature type="compositionally biased region" description="Basic and acidic residues" evidence="6">
    <location>
        <begin position="1209"/>
        <end position="1221"/>
    </location>
</feature>
<sequence>MPAGASRAPVINEDKALLARRRFVLAAIGGADPFAPRAIVIAQLALALVPAALAAAGALLPLVLPAWRAAVAVGASMACFLLAFYVIVPCLAPETERARALNHGEEGADHRAAPVSGADALAFVAFARGARAALAMAAIGGGTVGAATLALPAAVATLPRALAPLCALLWWLSVWLSTLPLLYARSAIGAGVNVAHADTSDGSGLARASRALYAGSFSALLLAPPGSAAFGVGAGLLALLPLLWPFGTLPPARVLLSWAAEQWLVGAHGGSACATDERTALALALSWLAALGVGVAASSSTAAAVVIAAGCGQLLALPLPLCTAAPAGGGPAGAAAAFALTGGRVPGAGARRLSTLGETVLALAGCGGGAIALAAGARGGGAAAAARDATLALDCALLCVWAAHALSAHLQRPRPLRGLVRTARWLRSPRVVHALRQVHAALQLPLPSCTAFVVSSHVLLLHATLGTGARRGVVPAATYAILLCRAARWPWQAPARAAAEACVVLWLRRALRVAPGLGGWLARADFDDFALCGALALAAFAHDRTRRFCSCVHAQLCMLSSVRADPKQGFAGAQAVLRASTLAFPLLLVVAALAALLAAPLLPLLGLPVFVVAFPRPARFWPLHGLQIDAAHATRPPNARAAAGAADGGARAESEEAAMANADAAAYAQLADELAAVVLPRALADGRLHGGAGCSSGALFLLRLDEAICIVQVAEAGYRHATVVLRGLERVVTSCHNVEGGALDALNAAVLDGERDEPTRGGGARAAPRAAATRATASTADSDEGDGPSSESSPSTRLLLSAYAPLARARVRAYSIASSQLLGLLHDRERLRWASDAFAFALVHALRARQHAGGKGSGGLPDEWWQLLAEHADADINAASSAGKPTRVAPGRYSRPLPHTAVGVGEDGPVPFPYAFDAHCCAALALDPSQTARKSPPAPSARAGQTSPKVIRLVLWVHATFESFGLRAGTAVDAGVSHVLRNFDGVPARSEQLDALREQSPELFRLALRAYRHAAKLAIDAAATFHIDDLWDERECEPIYSELVQMADERQWHVGPVGGAGWSDAMAKRTARLFGLRRGSTAASHGVQLLTLRDELATIGSWSSAVVGALWASLSVELLFAANDDDERYSIQANSRLLRNLAVQAAASPLGYPAYSAAPRLCQLALPHDAVLSHASGAPVLSRRGSVLPLAPAGAARARARASGALHGAHAETHVSPERSGRAPAATAPRRAAADAPTAAALARDRVPEGDGVVAFCADTPDDVDAGAGGAALEPTPPHAGASAKCANASAAPPDAERAAPSGPRAASPKSPERTRTCGQHGGASAHLARASSASPLHGGGAPTPHGPGVRLHDMPPPRVDAAPRAHASRSPKRGAQSKSAPMRTPLSSGVDGLPALASAADAPSCAVLPAASASPPLRALAPAPAAGGCAACAATAIAQSVRSTASDGGLLGLGDSLRDGVPSLTSGWPATPTRACLRRPSTERSGDGFDELGGNRADSGAEARVDGASTRASAPRGVAGVAHAPPAGSAHVARRGSGGSPCASKDGVGAHLATLGALVSAQSGAARPPIRRAQRASDDGVGRRDGAGSTPLATPLSRALSIGSCNGSDGMRHGACGSVAMNTLRGDGYQRAESWHEGRMAGVAELAPGSAWGGTSAARDALRSEMTPRGVLVDELDDLDKLFDEVDALILPE</sequence>
<evidence type="ECO:0000256" key="7">
    <source>
        <dbReference type="SAM" id="Phobius"/>
    </source>
</evidence>
<protein>
    <recommendedName>
        <fullName evidence="8">Pecanex C-terminal domain-containing protein</fullName>
    </recommendedName>
</protein>
<evidence type="ECO:0000313" key="10">
    <source>
        <dbReference type="Proteomes" id="UP000751190"/>
    </source>
</evidence>
<feature type="region of interest" description="Disordered" evidence="6">
    <location>
        <begin position="1464"/>
        <end position="1545"/>
    </location>
</feature>
<feature type="compositionally biased region" description="Low complexity" evidence="6">
    <location>
        <begin position="1222"/>
        <end position="1242"/>
    </location>
</feature>
<organism evidence="9 10">
    <name type="scientific">Diacronema lutheri</name>
    <name type="common">Unicellular marine alga</name>
    <name type="synonym">Monochrysis lutheri</name>
    <dbReference type="NCBI Taxonomy" id="2081491"/>
    <lineage>
        <taxon>Eukaryota</taxon>
        <taxon>Haptista</taxon>
        <taxon>Haptophyta</taxon>
        <taxon>Pavlovophyceae</taxon>
        <taxon>Pavlovales</taxon>
        <taxon>Pavlovaceae</taxon>
        <taxon>Diacronema</taxon>
    </lineage>
</organism>
<evidence type="ECO:0000259" key="8">
    <source>
        <dbReference type="Pfam" id="PF05041"/>
    </source>
</evidence>
<feature type="compositionally biased region" description="Low complexity" evidence="6">
    <location>
        <begin position="1324"/>
        <end position="1349"/>
    </location>
</feature>
<feature type="transmembrane region" description="Helical" evidence="7">
    <location>
        <begin position="287"/>
        <end position="309"/>
    </location>
</feature>
<dbReference type="InterPro" id="IPR039797">
    <property type="entry name" value="Pecanex"/>
</dbReference>
<feature type="transmembrane region" description="Helical" evidence="7">
    <location>
        <begin position="70"/>
        <end position="92"/>
    </location>
</feature>
<keyword evidence="3 7" id="KW-0812">Transmembrane</keyword>
<feature type="transmembrane region" description="Helical" evidence="7">
    <location>
        <begin position="44"/>
        <end position="64"/>
    </location>
</feature>
<dbReference type="PANTHER" id="PTHR12372:SF6">
    <property type="entry name" value="PECANEX-LIKE PROTEIN 4"/>
    <property type="match status" value="1"/>
</dbReference>
<accession>A0A8J5XTB9</accession>
<evidence type="ECO:0000256" key="6">
    <source>
        <dbReference type="SAM" id="MobiDB-lite"/>
    </source>
</evidence>
<reference evidence="9" key="1">
    <citation type="submission" date="2021-05" db="EMBL/GenBank/DDBJ databases">
        <title>The genome of the haptophyte Pavlova lutheri (Diacronema luteri, Pavlovales) - a model for lipid biosynthesis in eukaryotic algae.</title>
        <authorList>
            <person name="Hulatt C.J."/>
            <person name="Posewitz M.C."/>
        </authorList>
    </citation>
    <scope>NUCLEOTIDE SEQUENCE</scope>
    <source>
        <strain evidence="9">NIVA-4/92</strain>
    </source>
</reference>
<feature type="compositionally biased region" description="Low complexity" evidence="6">
    <location>
        <begin position="1199"/>
        <end position="1208"/>
    </location>
</feature>
<feature type="compositionally biased region" description="Basic and acidic residues" evidence="6">
    <location>
        <begin position="1576"/>
        <end position="1587"/>
    </location>
</feature>
<evidence type="ECO:0000256" key="2">
    <source>
        <dbReference type="ARBA" id="ARBA00010170"/>
    </source>
</evidence>
<dbReference type="PANTHER" id="PTHR12372">
    <property type="entry name" value="PECANEX"/>
    <property type="match status" value="1"/>
</dbReference>
<feature type="compositionally biased region" description="Low complexity" evidence="6">
    <location>
        <begin position="765"/>
        <end position="780"/>
    </location>
</feature>
<proteinExistence type="inferred from homology"/>
<feature type="transmembrane region" description="Helical" evidence="7">
    <location>
        <begin position="586"/>
        <end position="614"/>
    </location>
</feature>
<dbReference type="InterPro" id="IPR007735">
    <property type="entry name" value="Pecanex_C"/>
</dbReference>
<gene>
    <name evidence="9" type="ORF">KFE25_001930</name>
</gene>
<feature type="transmembrane region" description="Helical" evidence="7">
    <location>
        <begin position="133"/>
        <end position="155"/>
    </location>
</feature>
<feature type="compositionally biased region" description="Low complexity" evidence="6">
    <location>
        <begin position="1515"/>
        <end position="1532"/>
    </location>
</feature>
<dbReference type="Pfam" id="PF05041">
    <property type="entry name" value="Pecanex_C"/>
    <property type="match status" value="1"/>
</dbReference>
<feature type="region of interest" description="Disordered" evidence="6">
    <location>
        <begin position="1267"/>
        <end position="1390"/>
    </location>
</feature>